<dbReference type="SMART" id="SM00389">
    <property type="entry name" value="HOX"/>
    <property type="match status" value="1"/>
</dbReference>
<accession>A0A1A9UNV7</accession>
<dbReference type="Proteomes" id="UP000078200">
    <property type="component" value="Unassembled WGS sequence"/>
</dbReference>
<name>A0A1A9UNV7_GLOAU</name>
<dbReference type="PROSITE" id="PS00027">
    <property type="entry name" value="HOMEOBOX_1"/>
    <property type="match status" value="1"/>
</dbReference>
<evidence type="ECO:0000256" key="10">
    <source>
        <dbReference type="RuleBase" id="RU000682"/>
    </source>
</evidence>
<comment type="subcellular location">
    <subcellularLocation>
        <location evidence="1 9 10">Nucleus</location>
    </subcellularLocation>
</comment>
<dbReference type="EnsemblMetazoa" id="GAUT010671-RA">
    <property type="protein sequence ID" value="GAUT010671-PA"/>
    <property type="gene ID" value="GAUT010671"/>
</dbReference>
<dbReference type="CDD" id="cd00086">
    <property type="entry name" value="homeodomain"/>
    <property type="match status" value="1"/>
</dbReference>
<dbReference type="PANTHER" id="PTHR24328:SF7">
    <property type="entry name" value="BUTTONLESS"/>
    <property type="match status" value="1"/>
</dbReference>
<evidence type="ECO:0000259" key="12">
    <source>
        <dbReference type="PROSITE" id="PS50071"/>
    </source>
</evidence>
<reference evidence="13" key="1">
    <citation type="submission" date="2020-05" db="UniProtKB">
        <authorList>
            <consortium name="EnsemblMetazoa"/>
        </authorList>
    </citation>
    <scope>IDENTIFICATION</scope>
    <source>
        <strain evidence="13">TTRI</strain>
    </source>
</reference>
<dbReference type="InterPro" id="IPR001356">
    <property type="entry name" value="HD"/>
</dbReference>
<dbReference type="InterPro" id="IPR009057">
    <property type="entry name" value="Homeodomain-like_sf"/>
</dbReference>
<sequence>IEAKDDISNSLPTVSSSRKERTAFTKEQVKVLEEEFAHTNYLTRLRRYEIAVALDLTERQIKVWFQNRRMKWKRIRLEQSNNIKNIARNYTQSINFLSRNKSFTIAGFYHYYFFTVAIPAIN</sequence>
<dbReference type="InterPro" id="IPR042634">
    <property type="entry name" value="MOX-1/MOX-2"/>
</dbReference>
<dbReference type="InterPro" id="IPR020479">
    <property type="entry name" value="HD_metazoa"/>
</dbReference>
<evidence type="ECO:0000256" key="5">
    <source>
        <dbReference type="ARBA" id="ARBA00023155"/>
    </source>
</evidence>
<dbReference type="AlphaFoldDB" id="A0A1A9UNV7"/>
<dbReference type="GO" id="GO:0000978">
    <property type="term" value="F:RNA polymerase II cis-regulatory region sequence-specific DNA binding"/>
    <property type="evidence" value="ECO:0007669"/>
    <property type="project" value="TreeGrafter"/>
</dbReference>
<feature type="DNA-binding region" description="Homeobox" evidence="9">
    <location>
        <begin position="17"/>
        <end position="76"/>
    </location>
</feature>
<evidence type="ECO:0000256" key="4">
    <source>
        <dbReference type="ARBA" id="ARBA00023125"/>
    </source>
</evidence>
<keyword evidence="2" id="KW-0217">Developmental protein</keyword>
<keyword evidence="7" id="KW-0804">Transcription</keyword>
<dbReference type="GO" id="GO:0000981">
    <property type="term" value="F:DNA-binding transcription factor activity, RNA polymerase II-specific"/>
    <property type="evidence" value="ECO:0007669"/>
    <property type="project" value="InterPro"/>
</dbReference>
<feature type="region of interest" description="Disordered" evidence="11">
    <location>
        <begin position="1"/>
        <end position="21"/>
    </location>
</feature>
<evidence type="ECO:0000256" key="1">
    <source>
        <dbReference type="ARBA" id="ARBA00004123"/>
    </source>
</evidence>
<keyword evidence="6" id="KW-0010">Activator</keyword>
<protein>
    <recommendedName>
        <fullName evidence="12">Homeobox domain-containing protein</fullName>
    </recommendedName>
</protein>
<feature type="domain" description="Homeobox" evidence="12">
    <location>
        <begin position="15"/>
        <end position="75"/>
    </location>
</feature>
<evidence type="ECO:0000256" key="9">
    <source>
        <dbReference type="PROSITE-ProRule" id="PRU00108"/>
    </source>
</evidence>
<keyword evidence="3" id="KW-0805">Transcription regulation</keyword>
<keyword evidence="14" id="KW-1185">Reference proteome</keyword>
<dbReference type="InterPro" id="IPR017970">
    <property type="entry name" value="Homeobox_CS"/>
</dbReference>
<keyword evidence="8 9" id="KW-0539">Nucleus</keyword>
<dbReference type="GO" id="GO:0045944">
    <property type="term" value="P:positive regulation of transcription by RNA polymerase II"/>
    <property type="evidence" value="ECO:0007669"/>
    <property type="project" value="InterPro"/>
</dbReference>
<proteinExistence type="predicted"/>
<dbReference type="PANTHER" id="PTHR24328">
    <property type="entry name" value="HOMEOBOX PROTEIN MOX"/>
    <property type="match status" value="1"/>
</dbReference>
<evidence type="ECO:0000256" key="2">
    <source>
        <dbReference type="ARBA" id="ARBA00022473"/>
    </source>
</evidence>
<evidence type="ECO:0000256" key="11">
    <source>
        <dbReference type="SAM" id="MobiDB-lite"/>
    </source>
</evidence>
<evidence type="ECO:0000256" key="8">
    <source>
        <dbReference type="ARBA" id="ARBA00023242"/>
    </source>
</evidence>
<dbReference type="Gene3D" id="1.10.10.60">
    <property type="entry name" value="Homeodomain-like"/>
    <property type="match status" value="1"/>
</dbReference>
<evidence type="ECO:0000313" key="13">
    <source>
        <dbReference type="EnsemblMetazoa" id="GAUT010671-PA"/>
    </source>
</evidence>
<dbReference type="PRINTS" id="PR00024">
    <property type="entry name" value="HOMEOBOX"/>
</dbReference>
<keyword evidence="4 9" id="KW-0238">DNA-binding</keyword>
<dbReference type="VEuPathDB" id="VectorBase:GAUT010671"/>
<evidence type="ECO:0000256" key="3">
    <source>
        <dbReference type="ARBA" id="ARBA00023015"/>
    </source>
</evidence>
<evidence type="ECO:0000256" key="6">
    <source>
        <dbReference type="ARBA" id="ARBA00023159"/>
    </source>
</evidence>
<evidence type="ECO:0000313" key="14">
    <source>
        <dbReference type="Proteomes" id="UP000078200"/>
    </source>
</evidence>
<evidence type="ECO:0000256" key="7">
    <source>
        <dbReference type="ARBA" id="ARBA00023163"/>
    </source>
</evidence>
<dbReference type="SUPFAM" id="SSF46689">
    <property type="entry name" value="Homeodomain-like"/>
    <property type="match status" value="1"/>
</dbReference>
<dbReference type="STRING" id="7395.A0A1A9UNV7"/>
<dbReference type="PROSITE" id="PS50071">
    <property type="entry name" value="HOMEOBOX_2"/>
    <property type="match status" value="1"/>
</dbReference>
<keyword evidence="5 9" id="KW-0371">Homeobox</keyword>
<organism evidence="13 14">
    <name type="scientific">Glossina austeni</name>
    <name type="common">Savannah tsetse fly</name>
    <dbReference type="NCBI Taxonomy" id="7395"/>
    <lineage>
        <taxon>Eukaryota</taxon>
        <taxon>Metazoa</taxon>
        <taxon>Ecdysozoa</taxon>
        <taxon>Arthropoda</taxon>
        <taxon>Hexapoda</taxon>
        <taxon>Insecta</taxon>
        <taxon>Pterygota</taxon>
        <taxon>Neoptera</taxon>
        <taxon>Endopterygota</taxon>
        <taxon>Diptera</taxon>
        <taxon>Brachycera</taxon>
        <taxon>Muscomorpha</taxon>
        <taxon>Hippoboscoidea</taxon>
        <taxon>Glossinidae</taxon>
        <taxon>Glossina</taxon>
    </lineage>
</organism>
<dbReference type="GO" id="GO:0005634">
    <property type="term" value="C:nucleus"/>
    <property type="evidence" value="ECO:0007669"/>
    <property type="project" value="UniProtKB-SubCell"/>
</dbReference>
<dbReference type="Pfam" id="PF00046">
    <property type="entry name" value="Homeodomain"/>
    <property type="match status" value="1"/>
</dbReference>